<keyword evidence="1" id="KW-0472">Membrane</keyword>
<dbReference type="Gene3D" id="1.10.150.320">
    <property type="entry name" value="Photosystem II 12 kDa extrinsic protein"/>
    <property type="match status" value="1"/>
</dbReference>
<dbReference type="Proteomes" id="UP000576082">
    <property type="component" value="Unassembled WGS sequence"/>
</dbReference>
<keyword evidence="1" id="KW-0812">Transmembrane</keyword>
<dbReference type="PANTHER" id="PTHR21180:SF32">
    <property type="entry name" value="ENDONUCLEASE_EXONUCLEASE_PHOSPHATASE FAMILY DOMAIN-CONTAINING PROTEIN 1"/>
    <property type="match status" value="1"/>
</dbReference>
<reference evidence="2 3" key="1">
    <citation type="submission" date="2020-04" db="EMBL/GenBank/DDBJ databases">
        <title>Flammeovirga sp. SR4, a novel species isolated from seawater.</title>
        <authorList>
            <person name="Wang X."/>
        </authorList>
    </citation>
    <scope>NUCLEOTIDE SEQUENCE [LARGE SCALE GENOMIC DNA]</scope>
    <source>
        <strain evidence="2 3">ATCC 23126</strain>
    </source>
</reference>
<organism evidence="2 3">
    <name type="scientific">Flammeovirga aprica JL-4</name>
    <dbReference type="NCBI Taxonomy" id="694437"/>
    <lineage>
        <taxon>Bacteria</taxon>
        <taxon>Pseudomonadati</taxon>
        <taxon>Bacteroidota</taxon>
        <taxon>Cytophagia</taxon>
        <taxon>Cytophagales</taxon>
        <taxon>Flammeovirgaceae</taxon>
        <taxon>Flammeovirga</taxon>
    </lineage>
</organism>
<dbReference type="Pfam" id="PF12836">
    <property type="entry name" value="HHH_3"/>
    <property type="match status" value="3"/>
</dbReference>
<dbReference type="RefSeq" id="WP_169657986.1">
    <property type="nucleotide sequence ID" value="NZ_JABANE010000047.1"/>
</dbReference>
<dbReference type="InterPro" id="IPR051675">
    <property type="entry name" value="Endo/Exo/Phosphatase_dom_1"/>
</dbReference>
<protein>
    <recommendedName>
        <fullName evidence="4">Helix-hairpin-helix domain-containing protein</fullName>
    </recommendedName>
</protein>
<dbReference type="EMBL" id="JABANE010000047">
    <property type="protein sequence ID" value="NME69728.1"/>
    <property type="molecule type" value="Genomic_DNA"/>
</dbReference>
<comment type="caution">
    <text evidence="2">The sequence shown here is derived from an EMBL/GenBank/DDBJ whole genome shotgun (WGS) entry which is preliminary data.</text>
</comment>
<dbReference type="InterPro" id="IPR010994">
    <property type="entry name" value="RuvA_2-like"/>
</dbReference>
<evidence type="ECO:0008006" key="4">
    <source>
        <dbReference type="Google" id="ProtNLM"/>
    </source>
</evidence>
<accession>A0A7X9RW09</accession>
<feature type="transmembrane region" description="Helical" evidence="1">
    <location>
        <begin position="20"/>
        <end position="40"/>
    </location>
</feature>
<evidence type="ECO:0000313" key="2">
    <source>
        <dbReference type="EMBL" id="NME69728.1"/>
    </source>
</evidence>
<keyword evidence="1" id="KW-1133">Transmembrane helix</keyword>
<dbReference type="Gene3D" id="1.10.150.280">
    <property type="entry name" value="AF1531-like domain"/>
    <property type="match status" value="1"/>
</dbReference>
<dbReference type="SUPFAM" id="SSF47781">
    <property type="entry name" value="RuvA domain 2-like"/>
    <property type="match status" value="4"/>
</dbReference>
<dbReference type="PANTHER" id="PTHR21180">
    <property type="entry name" value="ENDONUCLEASE/EXONUCLEASE/PHOSPHATASE FAMILY DOMAIN-CONTAINING PROTEIN 1"/>
    <property type="match status" value="1"/>
</dbReference>
<gene>
    <name evidence="2" type="ORF">HHU12_17260</name>
</gene>
<evidence type="ECO:0000256" key="1">
    <source>
        <dbReference type="SAM" id="Phobius"/>
    </source>
</evidence>
<dbReference type="AlphaFoldDB" id="A0A7X9RW09"/>
<evidence type="ECO:0000313" key="3">
    <source>
        <dbReference type="Proteomes" id="UP000576082"/>
    </source>
</evidence>
<sequence length="374" mass="44410">MKFRQMNELMKQFSSNRREIASLLILIPFIFCVLYSHQIYTFLFDDGKDKIDQKIEVHFIEQQKQKSTRPLSKNINPNHLKVKDWVGLHFSEEIANRIVNYRLKGGYFNEKEDLYTIYQIDSSRVDQLEPYLVFEKKKTVTPKRYYAAAPSSSFSKMRKKERKELKLWKFDPNTVEASDLEKMNLSSYFIKNLTNYRAKGGKFYKVEDIMKLYAVDSSLFLTLKDYLYVDIEEEVKLEGEKPHINLNTATLEELKQLKGIGNARAEGIIEYKKRLGGSFYKTAQLKEVFSIDSLLYESIADHVFVEKKRVKKILINRATYEQLATHPYLSYKQARWIVKYREQHGRYENIEDLLKIKMIKLKDIENILPYLSFR</sequence>
<name>A0A7X9RW09_9BACT</name>
<proteinExistence type="predicted"/>
<keyword evidence="3" id="KW-1185">Reference proteome</keyword>